<dbReference type="InterPro" id="IPR001387">
    <property type="entry name" value="Cro/C1-type_HTH"/>
</dbReference>
<dbReference type="Gene3D" id="1.10.260.40">
    <property type="entry name" value="lambda repressor-like DNA-binding domains"/>
    <property type="match status" value="1"/>
</dbReference>
<dbReference type="InterPro" id="IPR010982">
    <property type="entry name" value="Lambda_DNA-bd_dom_sf"/>
</dbReference>
<keyword evidence="2" id="KW-1133">Transmembrane helix</keyword>
<evidence type="ECO:0000313" key="4">
    <source>
        <dbReference type="EMBL" id="AFM13438.1"/>
    </source>
</evidence>
<evidence type="ECO:0000256" key="2">
    <source>
        <dbReference type="SAM" id="Phobius"/>
    </source>
</evidence>
<protein>
    <submittedName>
        <fullName evidence="4">Helix-turn-helix domain protein</fullName>
    </submittedName>
</protein>
<reference evidence="4 5" key="1">
    <citation type="submission" date="2012-06" db="EMBL/GenBank/DDBJ databases">
        <title>The complete chromosome of genome of Turneriella parva DSM 21527.</title>
        <authorList>
            <consortium name="US DOE Joint Genome Institute (JGI-PGF)"/>
            <person name="Lucas S."/>
            <person name="Han J."/>
            <person name="Lapidus A."/>
            <person name="Bruce D."/>
            <person name="Goodwin L."/>
            <person name="Pitluck S."/>
            <person name="Peters L."/>
            <person name="Kyrpides N."/>
            <person name="Mavromatis K."/>
            <person name="Ivanova N."/>
            <person name="Mikhailova N."/>
            <person name="Chertkov O."/>
            <person name="Detter J.C."/>
            <person name="Tapia R."/>
            <person name="Han C."/>
            <person name="Land M."/>
            <person name="Hauser L."/>
            <person name="Markowitz V."/>
            <person name="Cheng J.-F."/>
            <person name="Hugenholtz P."/>
            <person name="Woyke T."/>
            <person name="Wu D."/>
            <person name="Gronow S."/>
            <person name="Wellnitz S."/>
            <person name="Brambilla E."/>
            <person name="Klenk H.-P."/>
            <person name="Eisen J.A."/>
        </authorList>
    </citation>
    <scope>NUCLEOTIDE SEQUENCE [LARGE SCALE GENOMIC DNA]</scope>
    <source>
        <strain evidence="5">ATCC BAA-1111 / DSM 21527 / NCTC 11395 / H</strain>
    </source>
</reference>
<dbReference type="Pfam" id="PF01381">
    <property type="entry name" value="HTH_3"/>
    <property type="match status" value="1"/>
</dbReference>
<dbReference type="RefSeq" id="WP_014803940.1">
    <property type="nucleotide sequence ID" value="NC_018020.1"/>
</dbReference>
<dbReference type="GO" id="GO:0003677">
    <property type="term" value="F:DNA binding"/>
    <property type="evidence" value="ECO:0007669"/>
    <property type="project" value="UniProtKB-KW"/>
</dbReference>
<keyword evidence="2" id="KW-0472">Membrane</keyword>
<proteinExistence type="predicted"/>
<dbReference type="EMBL" id="CP002959">
    <property type="protein sequence ID" value="AFM13438.1"/>
    <property type="molecule type" value="Genomic_DNA"/>
</dbReference>
<dbReference type="SMART" id="SM00530">
    <property type="entry name" value="HTH_XRE"/>
    <property type="match status" value="1"/>
</dbReference>
<dbReference type="PANTHER" id="PTHR46558:SF11">
    <property type="entry name" value="HTH-TYPE TRANSCRIPTIONAL REGULATOR XRE"/>
    <property type="match status" value="1"/>
</dbReference>
<evidence type="ECO:0000256" key="1">
    <source>
        <dbReference type="ARBA" id="ARBA00023125"/>
    </source>
</evidence>
<dbReference type="HOGENOM" id="CLU_066192_4_7_12"/>
<dbReference type="PROSITE" id="PS50943">
    <property type="entry name" value="HTH_CROC1"/>
    <property type="match status" value="1"/>
</dbReference>
<evidence type="ECO:0000259" key="3">
    <source>
        <dbReference type="PROSITE" id="PS50943"/>
    </source>
</evidence>
<gene>
    <name evidence="4" type="ordered locus">Turpa_2799</name>
</gene>
<dbReference type="NCBIfam" id="NF041951">
    <property type="entry name" value="phage_RstR"/>
    <property type="match status" value="1"/>
</dbReference>
<keyword evidence="1" id="KW-0238">DNA-binding</keyword>
<dbReference type="InterPro" id="IPR049639">
    <property type="entry name" value="RstR"/>
</dbReference>
<keyword evidence="5" id="KW-1185">Reference proteome</keyword>
<feature type="domain" description="HTH cro/C1-type" evidence="3">
    <location>
        <begin position="41"/>
        <end position="95"/>
    </location>
</feature>
<name>I4B831_TURPD</name>
<dbReference type="OrthoDB" id="9814553at2"/>
<dbReference type="AlphaFoldDB" id="I4B831"/>
<sequence>MQPTGQLNKALGVLILIDKPLIYATWLIMAVVAPKNFAQRLKKLRMERGLSQREFATKTGINYVQYNRYEKGDRKPSADVLPKIADALSVSVDYLLEGDEQNAAMANLSDRELLTMFQRTEKLSENDKDHVKALLDAFIKTREMTTVLNKAS</sequence>
<evidence type="ECO:0000313" key="5">
    <source>
        <dbReference type="Proteomes" id="UP000006048"/>
    </source>
</evidence>
<accession>I4B831</accession>
<dbReference type="KEGG" id="tpx:Turpa_2799"/>
<organism evidence="4 5">
    <name type="scientific">Turneriella parva (strain ATCC BAA-1111 / DSM 21527 / NCTC 11395 / H)</name>
    <name type="common">Leptospira parva</name>
    <dbReference type="NCBI Taxonomy" id="869212"/>
    <lineage>
        <taxon>Bacteria</taxon>
        <taxon>Pseudomonadati</taxon>
        <taxon>Spirochaetota</taxon>
        <taxon>Spirochaetia</taxon>
        <taxon>Leptospirales</taxon>
        <taxon>Leptospiraceae</taxon>
        <taxon>Turneriella</taxon>
    </lineage>
</organism>
<dbReference type="Proteomes" id="UP000006048">
    <property type="component" value="Chromosome"/>
</dbReference>
<feature type="transmembrane region" description="Helical" evidence="2">
    <location>
        <begin position="20"/>
        <end position="38"/>
    </location>
</feature>
<dbReference type="STRING" id="869212.Turpa_2799"/>
<dbReference type="CDD" id="cd00093">
    <property type="entry name" value="HTH_XRE"/>
    <property type="match status" value="1"/>
</dbReference>
<dbReference type="PANTHER" id="PTHR46558">
    <property type="entry name" value="TRACRIPTIONAL REGULATORY PROTEIN-RELATED-RELATED"/>
    <property type="match status" value="1"/>
</dbReference>
<keyword evidence="2" id="KW-0812">Transmembrane</keyword>
<dbReference type="SUPFAM" id="SSF47413">
    <property type="entry name" value="lambda repressor-like DNA-binding domains"/>
    <property type="match status" value="1"/>
</dbReference>